<keyword evidence="1" id="KW-0614">Plasmid</keyword>
<reference evidence="1 2" key="1">
    <citation type="submission" date="2016-09" db="EMBL/GenBank/DDBJ databases">
        <title>The complete genome sequences of Rhizobium gallicum, symbiovars gallicum and phaseoli, symbionts associated to common bean (Phaseolus vulgaris).</title>
        <authorList>
            <person name="Bustos P."/>
            <person name="Santamaria R.I."/>
            <person name="Perez-Carrascal O.M."/>
            <person name="Juarez S."/>
            <person name="Lozano L."/>
            <person name="Martinez-Flores I."/>
            <person name="Martinez-Romero E."/>
            <person name="Cevallos M."/>
            <person name="Romero D."/>
            <person name="Davila G."/>
            <person name="Gonzalez V."/>
        </authorList>
    </citation>
    <scope>NUCLEOTIDE SEQUENCE [LARGE SCALE GENOMIC DNA]</scope>
    <source>
        <strain evidence="1 2">IE4872</strain>
        <plasmid evidence="2">prgalie4872a</plasmid>
    </source>
</reference>
<evidence type="ECO:0000313" key="1">
    <source>
        <dbReference type="EMBL" id="APO69838.1"/>
    </source>
</evidence>
<dbReference type="Proteomes" id="UP000184749">
    <property type="component" value="Plasmid pRgalIE4872a"/>
</dbReference>
<sequence length="156" mass="17555">MGRRRWPEPSVEANDKGLLAEWTRTASVFWQAVDLSIFLCPLWNSTGVDLIRLSLLTFVPAVATTTDTNAGGQLRPRMKISNLVPIWRVEMKRGLVIGFQLLSLRETSSQSYVADLTNSTGGVGWRYLGPKYLNSPDSQHGWRAVRMAREFARLFG</sequence>
<protein>
    <submittedName>
        <fullName evidence="1">Uncharacterized protein</fullName>
    </submittedName>
</protein>
<accession>A0A1L5NPM2</accession>
<evidence type="ECO:0000313" key="2">
    <source>
        <dbReference type="Proteomes" id="UP000184749"/>
    </source>
</evidence>
<gene>
    <name evidence="1" type="ORF">IE4872_PA00092</name>
</gene>
<name>A0A1L5NPM2_9HYPH</name>
<geneLocation type="plasmid" evidence="2">
    <name>prgalie4872a</name>
</geneLocation>
<organism evidence="1 2">
    <name type="scientific">Rhizobium gallicum</name>
    <dbReference type="NCBI Taxonomy" id="56730"/>
    <lineage>
        <taxon>Bacteria</taxon>
        <taxon>Pseudomonadati</taxon>
        <taxon>Pseudomonadota</taxon>
        <taxon>Alphaproteobacteria</taxon>
        <taxon>Hyphomicrobiales</taxon>
        <taxon>Rhizobiaceae</taxon>
        <taxon>Rhizobium/Agrobacterium group</taxon>
        <taxon>Rhizobium</taxon>
    </lineage>
</organism>
<dbReference type="EMBL" id="CP017102">
    <property type="protein sequence ID" value="APO69838.1"/>
    <property type="molecule type" value="Genomic_DNA"/>
</dbReference>
<dbReference type="AlphaFoldDB" id="A0A1L5NPM2"/>
<proteinExistence type="predicted"/>